<feature type="signal peptide" evidence="1">
    <location>
        <begin position="1"/>
        <end position="19"/>
    </location>
</feature>
<feature type="chain" id="PRO_5021349948" evidence="1">
    <location>
        <begin position="20"/>
        <end position="201"/>
    </location>
</feature>
<proteinExistence type="predicted"/>
<accession>A0A4Y9SM18</accession>
<keyword evidence="3" id="KW-1185">Reference proteome</keyword>
<evidence type="ECO:0000256" key="1">
    <source>
        <dbReference type="SAM" id="SignalP"/>
    </source>
</evidence>
<dbReference type="AlphaFoldDB" id="A0A4Y9SM18"/>
<dbReference type="EMBL" id="SPVF01000048">
    <property type="protein sequence ID" value="TFW27700.1"/>
    <property type="molecule type" value="Genomic_DNA"/>
</dbReference>
<dbReference type="Proteomes" id="UP000298438">
    <property type="component" value="Unassembled WGS sequence"/>
</dbReference>
<reference evidence="2 3" key="1">
    <citation type="submission" date="2019-03" db="EMBL/GenBank/DDBJ databases">
        <title>Draft Genome Sequence of Massilia arenosa sp. nov., a Novel Massilia Species Isolated from a Sandy-loam Maize Soil.</title>
        <authorList>
            <person name="Raths R."/>
            <person name="Peta V."/>
            <person name="Bucking H."/>
        </authorList>
    </citation>
    <scope>NUCLEOTIDE SEQUENCE [LARGE SCALE GENOMIC DNA]</scope>
    <source>
        <strain evidence="2 3">MC02</strain>
    </source>
</reference>
<dbReference type="RefSeq" id="WP_135205827.1">
    <property type="nucleotide sequence ID" value="NZ_SPVF01000048.1"/>
</dbReference>
<evidence type="ECO:0000313" key="3">
    <source>
        <dbReference type="Proteomes" id="UP000298438"/>
    </source>
</evidence>
<name>A0A4Y9SM18_9BURK</name>
<dbReference type="PROSITE" id="PS51257">
    <property type="entry name" value="PROKAR_LIPOPROTEIN"/>
    <property type="match status" value="1"/>
</dbReference>
<keyword evidence="1" id="KW-0732">Signal</keyword>
<dbReference type="OrthoDB" id="8702084at2"/>
<gene>
    <name evidence="2" type="ORF">E4L96_03415</name>
</gene>
<organism evidence="2 3">
    <name type="scientific">Zemynaea arenosa</name>
    <dbReference type="NCBI Taxonomy" id="2561931"/>
    <lineage>
        <taxon>Bacteria</taxon>
        <taxon>Pseudomonadati</taxon>
        <taxon>Pseudomonadota</taxon>
        <taxon>Betaproteobacteria</taxon>
        <taxon>Burkholderiales</taxon>
        <taxon>Oxalobacteraceae</taxon>
        <taxon>Telluria group</taxon>
        <taxon>Zemynaea</taxon>
    </lineage>
</organism>
<comment type="caution">
    <text evidence="2">The sequence shown here is derived from an EMBL/GenBank/DDBJ whole genome shotgun (WGS) entry which is preliminary data.</text>
</comment>
<sequence>MKHSFVLAAACALVLSACGGGKQQFPVHVTVAASTVAGDGLIYPGLVLTTNGQDLALAPPSTPGAAVSGTFPNTLSYGDVYDITVKTQPAHQACSASAFTHDSAGRYASIDAVFTCAIQSHALTGTVTGLTATGLQLTNGSTGGVIAVPAGATTFTMPEVNYGKTYGVTVLSQPTGQVCTVTNGVGQMGDADVTNLKVTCQ</sequence>
<evidence type="ECO:0000313" key="2">
    <source>
        <dbReference type="EMBL" id="TFW27700.1"/>
    </source>
</evidence>
<protein>
    <submittedName>
        <fullName evidence="2">Uncharacterized protein</fullName>
    </submittedName>
</protein>